<keyword evidence="3" id="KW-0547">Nucleotide-binding</keyword>
<reference evidence="10 11" key="1">
    <citation type="submission" date="2021-03" db="EMBL/GenBank/DDBJ databases">
        <title>Paenibacillus artemisicola MWE-103 whole genome sequence.</title>
        <authorList>
            <person name="Ham Y.J."/>
        </authorList>
    </citation>
    <scope>NUCLEOTIDE SEQUENCE [LARGE SCALE GENOMIC DNA]</scope>
    <source>
        <strain evidence="10 11">MWE-103</strain>
    </source>
</reference>
<gene>
    <name evidence="10" type="ORF">I8J29_28370</name>
</gene>
<protein>
    <submittedName>
        <fullName evidence="10">Four-carbon acid sugar kinase family protein</fullName>
    </submittedName>
</protein>
<organism evidence="10 11">
    <name type="scientific">Paenibacillus artemisiicola</name>
    <dbReference type="NCBI Taxonomy" id="1172618"/>
    <lineage>
        <taxon>Bacteria</taxon>
        <taxon>Bacillati</taxon>
        <taxon>Bacillota</taxon>
        <taxon>Bacilli</taxon>
        <taxon>Bacillales</taxon>
        <taxon>Paenibacillaceae</taxon>
        <taxon>Paenibacillus</taxon>
    </lineage>
</organism>
<sequence>MSGMIGIVADDITGANDIGIMYAKAGLRTDVYPLEAWDPDAVAKDRPDVLVIDTNSRLDRPEEAYAKAAKATRALREAGCVRFVNKTCSVFRGNVGPEFDAMLDTLGAAFAVVALGFPKNGRTTLGGVHYVHGKLLEESEFRRDPVHPMTESNLVAILQKQTERKVALLTIETVERGPEALRAEIERMRTRCAYLILDVRDQASLRIIAEAAKEEPILCGSSALSEESALLIAAERAAAAGGGQGGAAGEGRPSGQGASPLAAGAGAEQGAPGGGVLCAAGSLMPQTAAQLAYAKRSGVAALELDSLVLLRPEEKDAHLEALIGLACAELRAGRDVVVHASNEPEKVAATKALARTLGSGNTDISRVVSGALSSVVAAVAERTGQRSLLIAGGETSAAVCGALGVRGLRLLREIEPGLPSCLALGGTPYRLVLKSGSFGSDTFFVKAIEHLKRLGDDIE</sequence>
<keyword evidence="6" id="KW-0119">Carbohydrate metabolism</keyword>
<evidence type="ECO:0000256" key="1">
    <source>
        <dbReference type="ARBA" id="ARBA00005715"/>
    </source>
</evidence>
<dbReference type="RefSeq" id="WP_208850709.1">
    <property type="nucleotide sequence ID" value="NZ_JAGGDJ010000047.1"/>
</dbReference>
<dbReference type="Gene3D" id="3.40.50.10840">
    <property type="entry name" value="Putative sugar-binding, N-terminal domain"/>
    <property type="match status" value="1"/>
</dbReference>
<evidence type="ECO:0000259" key="8">
    <source>
        <dbReference type="Pfam" id="PF07005"/>
    </source>
</evidence>
<accession>A0ABS3WIG4</accession>
<evidence type="ECO:0000313" key="10">
    <source>
        <dbReference type="EMBL" id="MBO7748113.1"/>
    </source>
</evidence>
<dbReference type="SUPFAM" id="SSF142764">
    <property type="entry name" value="YgbK-like"/>
    <property type="match status" value="1"/>
</dbReference>
<evidence type="ECO:0000256" key="6">
    <source>
        <dbReference type="ARBA" id="ARBA00023277"/>
    </source>
</evidence>
<comment type="similarity">
    <text evidence="1">Belongs to the four-carbon acid sugar kinase family.</text>
</comment>
<evidence type="ECO:0000313" key="11">
    <source>
        <dbReference type="Proteomes" id="UP000670947"/>
    </source>
</evidence>
<dbReference type="GO" id="GO:0016301">
    <property type="term" value="F:kinase activity"/>
    <property type="evidence" value="ECO:0007669"/>
    <property type="project" value="UniProtKB-KW"/>
</dbReference>
<feature type="compositionally biased region" description="Low complexity" evidence="7">
    <location>
        <begin position="255"/>
        <end position="266"/>
    </location>
</feature>
<evidence type="ECO:0000256" key="4">
    <source>
        <dbReference type="ARBA" id="ARBA00022777"/>
    </source>
</evidence>
<feature type="domain" description="Four-carbon acid sugar kinase nucleotide binding" evidence="9">
    <location>
        <begin position="277"/>
        <end position="444"/>
    </location>
</feature>
<keyword evidence="4 10" id="KW-0418">Kinase</keyword>
<evidence type="ECO:0000256" key="5">
    <source>
        <dbReference type="ARBA" id="ARBA00022840"/>
    </source>
</evidence>
<dbReference type="InterPro" id="IPR037051">
    <property type="entry name" value="4-carb_acid_sugar_kinase_N_sf"/>
</dbReference>
<dbReference type="Pfam" id="PF07005">
    <property type="entry name" value="SBD_N"/>
    <property type="match status" value="1"/>
</dbReference>
<feature type="region of interest" description="Disordered" evidence="7">
    <location>
        <begin position="242"/>
        <end position="266"/>
    </location>
</feature>
<proteinExistence type="inferred from homology"/>
<dbReference type="Proteomes" id="UP000670947">
    <property type="component" value="Unassembled WGS sequence"/>
</dbReference>
<dbReference type="EMBL" id="JAGGDJ010000047">
    <property type="protein sequence ID" value="MBO7748113.1"/>
    <property type="molecule type" value="Genomic_DNA"/>
</dbReference>
<dbReference type="InterPro" id="IPR042213">
    <property type="entry name" value="NBD_C_sf"/>
</dbReference>
<evidence type="ECO:0000256" key="7">
    <source>
        <dbReference type="SAM" id="MobiDB-lite"/>
    </source>
</evidence>
<dbReference type="InterPro" id="IPR010737">
    <property type="entry name" value="4-carb_acid_sugar_kinase_N"/>
</dbReference>
<feature type="domain" description="Four-carbon acid sugar kinase N-terminal" evidence="8">
    <location>
        <begin position="5"/>
        <end position="226"/>
    </location>
</feature>
<dbReference type="Pfam" id="PF17042">
    <property type="entry name" value="NBD_C"/>
    <property type="match status" value="1"/>
</dbReference>
<keyword evidence="11" id="KW-1185">Reference proteome</keyword>
<keyword evidence="2" id="KW-0808">Transferase</keyword>
<evidence type="ECO:0000256" key="2">
    <source>
        <dbReference type="ARBA" id="ARBA00022679"/>
    </source>
</evidence>
<evidence type="ECO:0000256" key="3">
    <source>
        <dbReference type="ARBA" id="ARBA00022741"/>
    </source>
</evidence>
<keyword evidence="5" id="KW-0067">ATP-binding</keyword>
<evidence type="ECO:0000259" key="9">
    <source>
        <dbReference type="Pfam" id="PF17042"/>
    </source>
</evidence>
<dbReference type="Gene3D" id="3.40.980.20">
    <property type="entry name" value="Four-carbon acid sugar kinase, nucleotide binding domain"/>
    <property type="match status" value="1"/>
</dbReference>
<dbReference type="InterPro" id="IPR031475">
    <property type="entry name" value="NBD_C"/>
</dbReference>
<feature type="compositionally biased region" description="Gly residues" evidence="7">
    <location>
        <begin position="242"/>
        <end position="254"/>
    </location>
</feature>
<name>A0ABS3WIG4_9BACL</name>
<comment type="caution">
    <text evidence="10">The sequence shown here is derived from an EMBL/GenBank/DDBJ whole genome shotgun (WGS) entry which is preliminary data.</text>
</comment>